<dbReference type="KEGG" id="sap:Sulac_1495"/>
<reference evidence="5 6" key="2">
    <citation type="journal article" date="2012" name="Stand. Genomic Sci.">
        <title>Complete genome sequence of the moderately thermophilic mineral-sulfide-oxidizing firmicute Sulfobacillus acidophilus type strain (NAL(T)).</title>
        <authorList>
            <person name="Anderson I."/>
            <person name="Chertkov O."/>
            <person name="Chen A."/>
            <person name="Saunders E."/>
            <person name="Lapidus A."/>
            <person name="Nolan M."/>
            <person name="Lucas S."/>
            <person name="Hammon N."/>
            <person name="Deshpande S."/>
            <person name="Cheng J.F."/>
            <person name="Han C."/>
            <person name="Tapia R."/>
            <person name="Goodwin L.A."/>
            <person name="Pitluck S."/>
            <person name="Liolios K."/>
            <person name="Pagani I."/>
            <person name="Ivanova N."/>
            <person name="Mikhailova N."/>
            <person name="Pati A."/>
            <person name="Palaniappan K."/>
            <person name="Land M."/>
            <person name="Pan C."/>
            <person name="Rohde M."/>
            <person name="Pukall R."/>
            <person name="Goker M."/>
            <person name="Detter J.C."/>
            <person name="Woyke T."/>
            <person name="Bristow J."/>
            <person name="Eisen J.A."/>
            <person name="Markowitz V."/>
            <person name="Hugenholtz P."/>
            <person name="Kyrpides N.C."/>
            <person name="Klenk H.P."/>
            <person name="Mavromatis K."/>
        </authorList>
    </citation>
    <scope>NUCLEOTIDE SEQUENCE [LARGE SCALE GENOMIC DNA]</scope>
    <source>
        <strain evidence="6">ATCC 700253 / DSM 10332 / NAL</strain>
    </source>
</reference>
<dbReference type="SUPFAM" id="SSF56801">
    <property type="entry name" value="Acetyl-CoA synthetase-like"/>
    <property type="match status" value="1"/>
</dbReference>
<gene>
    <name evidence="5" type="ordered locus">Sulac_1495</name>
</gene>
<proteinExistence type="inferred from homology"/>
<dbReference type="STRING" id="679936.Sulac_1495"/>
<sequence>MVTIEDYVLHGTDAQKAYLQGLTWPQVVGAVVDRAGDAIAVFDGPHTYRWRDWWTAAGQLAAGLHAFGIQKGDVVAVYLPNSWEFLVAHLGIAWVGAVMLPLHLAHGEHELRALLERVDARLIIMTAEWRGKNYRALGEALETPDRRVIWVGPSLADDLRWEGFMGSRHMSVPLARLDPNDPFVLLASSGTASSRPKICLHSHDGLLSNAWAAARDGKYQLQDVIISASPFSHAFGLLSVHLSAVTGHAMALLPYWDVSLLSERVQASRASVLFAVPAQLRDLVDQGPSLTLREVRTGGAAVPADLVEDVRRHLQAGVIVQWGMTEVGAGCYTRPDDDADVASRSVGRPCRGAEVRVVENGRDVEPGQLGELWYRSPYQFRGYYRDPELSRQIVDDEGWIHTGDLAQMNPDGTVQYRGRRTELINRGGLKFSALEVESLLTDLPGVSQLAVIAQPDRRLGERALLVVALKPGTRLELTDVRDHLAQKQLAKYKWPEELVVLNRLPTTPSGKIARARLEEAVRTVQKGWSDAVSGN</sequence>
<dbReference type="Pfam" id="PF00501">
    <property type="entry name" value="AMP-binding"/>
    <property type="match status" value="1"/>
</dbReference>
<dbReference type="AlphaFoldDB" id="G8TXN6"/>
<dbReference type="Proteomes" id="UP000005439">
    <property type="component" value="Chromosome"/>
</dbReference>
<dbReference type="PANTHER" id="PTHR43201:SF5">
    <property type="entry name" value="MEDIUM-CHAIN ACYL-COA LIGASE ACSF2, MITOCHONDRIAL"/>
    <property type="match status" value="1"/>
</dbReference>
<dbReference type="PANTHER" id="PTHR43201">
    <property type="entry name" value="ACYL-COA SYNTHETASE"/>
    <property type="match status" value="1"/>
</dbReference>
<dbReference type="InterPro" id="IPR045851">
    <property type="entry name" value="AMP-bd_C_sf"/>
</dbReference>
<dbReference type="HOGENOM" id="CLU_000022_59_7_9"/>
<dbReference type="EC" id="6.2.1.26" evidence="5"/>
<evidence type="ECO:0000256" key="1">
    <source>
        <dbReference type="ARBA" id="ARBA00006432"/>
    </source>
</evidence>
<dbReference type="Pfam" id="PF13193">
    <property type="entry name" value="AMP-binding_C"/>
    <property type="match status" value="1"/>
</dbReference>
<evidence type="ECO:0000313" key="5">
    <source>
        <dbReference type="EMBL" id="AEW04992.1"/>
    </source>
</evidence>
<keyword evidence="6" id="KW-1185">Reference proteome</keyword>
<feature type="domain" description="AMP-binding enzyme C-terminal" evidence="4">
    <location>
        <begin position="435"/>
        <end position="511"/>
    </location>
</feature>
<dbReference type="InterPro" id="IPR000873">
    <property type="entry name" value="AMP-dep_synth/lig_dom"/>
</dbReference>
<reference evidence="6" key="1">
    <citation type="submission" date="2011-12" db="EMBL/GenBank/DDBJ databases">
        <title>The complete genome of chromosome of Sulfobacillus acidophilus DSM 10332.</title>
        <authorList>
            <person name="Lucas S."/>
            <person name="Han J."/>
            <person name="Lapidus A."/>
            <person name="Bruce D."/>
            <person name="Goodwin L."/>
            <person name="Pitluck S."/>
            <person name="Peters L."/>
            <person name="Kyrpides N."/>
            <person name="Mavromatis K."/>
            <person name="Ivanova N."/>
            <person name="Mikhailova N."/>
            <person name="Chertkov O."/>
            <person name="Saunders E."/>
            <person name="Detter J.C."/>
            <person name="Tapia R."/>
            <person name="Han C."/>
            <person name="Land M."/>
            <person name="Hauser L."/>
            <person name="Markowitz V."/>
            <person name="Cheng J.-F."/>
            <person name="Hugenholtz P."/>
            <person name="Woyke T."/>
            <person name="Wu D."/>
            <person name="Pukall R."/>
            <person name="Gehrich-Schroeter G."/>
            <person name="Schneider S."/>
            <person name="Klenk H.-P."/>
            <person name="Eisen J.A."/>
        </authorList>
    </citation>
    <scope>NUCLEOTIDE SEQUENCE [LARGE SCALE GENOMIC DNA]</scope>
    <source>
        <strain evidence="6">ATCC 700253 / DSM 10332 / NAL</strain>
    </source>
</reference>
<comment type="similarity">
    <text evidence="1">Belongs to the ATP-dependent AMP-binding enzyme family.</text>
</comment>
<dbReference type="GO" id="GO:0006631">
    <property type="term" value="P:fatty acid metabolic process"/>
    <property type="evidence" value="ECO:0007669"/>
    <property type="project" value="TreeGrafter"/>
</dbReference>
<evidence type="ECO:0000256" key="2">
    <source>
        <dbReference type="ARBA" id="ARBA00022598"/>
    </source>
</evidence>
<dbReference type="InterPro" id="IPR042099">
    <property type="entry name" value="ANL_N_sf"/>
</dbReference>
<evidence type="ECO:0000313" key="6">
    <source>
        <dbReference type="Proteomes" id="UP000005439"/>
    </source>
</evidence>
<dbReference type="PATRIC" id="fig|679936.5.peg.1561"/>
<accession>G8TXN6</accession>
<name>G8TXN6_SULAD</name>
<dbReference type="EMBL" id="CP003179">
    <property type="protein sequence ID" value="AEW04992.1"/>
    <property type="molecule type" value="Genomic_DNA"/>
</dbReference>
<dbReference type="GO" id="GO:0008756">
    <property type="term" value="F:o-succinylbenzoate-CoA ligase activity"/>
    <property type="evidence" value="ECO:0007669"/>
    <property type="project" value="UniProtKB-EC"/>
</dbReference>
<protein>
    <submittedName>
        <fullName evidence="5">O-succinylbenzoate--CoA ligase</fullName>
        <ecNumber evidence="5">6.2.1.26</ecNumber>
    </submittedName>
</protein>
<feature type="domain" description="AMP-dependent synthetase/ligase" evidence="3">
    <location>
        <begin position="32"/>
        <end position="384"/>
    </location>
</feature>
<dbReference type="Gene3D" id="3.40.50.12780">
    <property type="entry name" value="N-terminal domain of ligase-like"/>
    <property type="match status" value="1"/>
</dbReference>
<dbReference type="GO" id="GO:0031956">
    <property type="term" value="F:medium-chain fatty acid-CoA ligase activity"/>
    <property type="evidence" value="ECO:0007669"/>
    <property type="project" value="TreeGrafter"/>
</dbReference>
<organism evidence="5 6">
    <name type="scientific">Sulfobacillus acidophilus (strain ATCC 700253 / DSM 10332 / NAL)</name>
    <dbReference type="NCBI Taxonomy" id="679936"/>
    <lineage>
        <taxon>Bacteria</taxon>
        <taxon>Bacillati</taxon>
        <taxon>Bacillota</taxon>
        <taxon>Clostridia</taxon>
        <taxon>Eubacteriales</taxon>
        <taxon>Clostridiales Family XVII. Incertae Sedis</taxon>
        <taxon>Sulfobacillus</taxon>
    </lineage>
</organism>
<keyword evidence="2 5" id="KW-0436">Ligase</keyword>
<evidence type="ECO:0000259" key="4">
    <source>
        <dbReference type="Pfam" id="PF13193"/>
    </source>
</evidence>
<dbReference type="Gene3D" id="3.30.300.30">
    <property type="match status" value="1"/>
</dbReference>
<dbReference type="InterPro" id="IPR025110">
    <property type="entry name" value="AMP-bd_C"/>
</dbReference>
<evidence type="ECO:0000259" key="3">
    <source>
        <dbReference type="Pfam" id="PF00501"/>
    </source>
</evidence>